<name>A0A2K8KSD0_9GAMM</name>
<dbReference type="AlphaFoldDB" id="A0A2K8KSD0"/>
<reference evidence="1 2" key="1">
    <citation type="journal article" date="2017" name="Environ. Microbiol.">
        <title>Genomic and physiological analyses of 'Reinekea forsetii' reveal a versatile opportunistic lifestyle during spring algae blooms.</title>
        <authorList>
            <person name="Avci B."/>
            <person name="Hahnke R.L."/>
            <person name="Chafee M."/>
            <person name="Fischer T."/>
            <person name="Gruber-Vodicka H."/>
            <person name="Tegetmeyer H.E."/>
            <person name="Harder J."/>
            <person name="Fuchs B.M."/>
            <person name="Amann R.I."/>
            <person name="Teeling H."/>
        </authorList>
    </citation>
    <scope>NUCLEOTIDE SEQUENCE [LARGE SCALE GENOMIC DNA]</scope>
    <source>
        <strain evidence="1 2">Hel1_31_D35</strain>
    </source>
</reference>
<sequence>MDISNAVTHALVWLDQYPAVQGVAEGRYHAKPCITVFSTDKATATLLPKTFKGFRVVVDSGGEFLPASGP</sequence>
<dbReference type="RefSeq" id="WP_100257872.1">
    <property type="nucleotide sequence ID" value="NZ_CP011797.1"/>
</dbReference>
<evidence type="ECO:0000313" key="2">
    <source>
        <dbReference type="Proteomes" id="UP000229757"/>
    </source>
</evidence>
<dbReference type="Proteomes" id="UP000229757">
    <property type="component" value="Chromosome"/>
</dbReference>
<evidence type="ECO:0000313" key="1">
    <source>
        <dbReference type="EMBL" id="ATX77628.1"/>
    </source>
</evidence>
<keyword evidence="2" id="KW-1185">Reference proteome</keyword>
<dbReference type="KEGG" id="rfo:REIFOR_02503"/>
<dbReference type="EMBL" id="CP011797">
    <property type="protein sequence ID" value="ATX77628.1"/>
    <property type="molecule type" value="Genomic_DNA"/>
</dbReference>
<organism evidence="1 2">
    <name type="scientific">Reinekea forsetii</name>
    <dbReference type="NCBI Taxonomy" id="1336806"/>
    <lineage>
        <taxon>Bacteria</taxon>
        <taxon>Pseudomonadati</taxon>
        <taxon>Pseudomonadota</taxon>
        <taxon>Gammaproteobacteria</taxon>
        <taxon>Oceanospirillales</taxon>
        <taxon>Saccharospirillaceae</taxon>
        <taxon>Reinekea</taxon>
    </lineage>
</organism>
<proteinExistence type="predicted"/>
<gene>
    <name evidence="1" type="ORF">REIFOR_02503</name>
</gene>
<protein>
    <submittedName>
        <fullName evidence="1">Uncharacterized protein</fullName>
    </submittedName>
</protein>
<accession>A0A2K8KSD0</accession>